<dbReference type="GO" id="GO:0051999">
    <property type="term" value="P:mannosyl-inositol phosphorylceramide biosynthetic process"/>
    <property type="evidence" value="ECO:0007669"/>
    <property type="project" value="TreeGrafter"/>
</dbReference>
<dbReference type="SUPFAM" id="SSF53448">
    <property type="entry name" value="Nucleotide-diphospho-sugar transferases"/>
    <property type="match status" value="1"/>
</dbReference>
<evidence type="ECO:0000256" key="1">
    <source>
        <dbReference type="ARBA" id="ARBA00022679"/>
    </source>
</evidence>
<dbReference type="Pfam" id="PF04488">
    <property type="entry name" value="Gly_transf_sug"/>
    <property type="match status" value="1"/>
</dbReference>
<dbReference type="Proteomes" id="UP000249417">
    <property type="component" value="Unassembled WGS sequence"/>
</dbReference>
<dbReference type="GO" id="GO:0016020">
    <property type="term" value="C:membrane"/>
    <property type="evidence" value="ECO:0007669"/>
    <property type="project" value="GOC"/>
</dbReference>
<evidence type="ECO:0000313" key="3">
    <source>
        <dbReference type="Proteomes" id="UP000249417"/>
    </source>
</evidence>
<proteinExistence type="predicted"/>
<organism evidence="2 3">
    <name type="scientific">Micavibrio aeruginosavorus</name>
    <dbReference type="NCBI Taxonomy" id="349221"/>
    <lineage>
        <taxon>Bacteria</taxon>
        <taxon>Pseudomonadati</taxon>
        <taxon>Bdellovibrionota</taxon>
        <taxon>Bdellovibrionia</taxon>
        <taxon>Bdellovibrionales</taxon>
        <taxon>Pseudobdellovibrionaceae</taxon>
        <taxon>Micavibrio</taxon>
    </lineage>
</organism>
<reference evidence="2 3" key="1">
    <citation type="submission" date="2017-08" db="EMBL/GenBank/DDBJ databases">
        <title>Infants hospitalized years apart are colonized by the same room-sourced microbial strains.</title>
        <authorList>
            <person name="Brooks B."/>
            <person name="Olm M.R."/>
            <person name="Firek B.A."/>
            <person name="Baker R."/>
            <person name="Thomas B.C."/>
            <person name="Morowitz M.J."/>
            <person name="Banfield J.F."/>
        </authorList>
    </citation>
    <scope>NUCLEOTIDE SEQUENCE [LARGE SCALE GENOMIC DNA]</scope>
    <source>
        <strain evidence="2">S2_005_002_R2_29</strain>
    </source>
</reference>
<dbReference type="PANTHER" id="PTHR32385">
    <property type="entry name" value="MANNOSYL PHOSPHORYLINOSITOL CERAMIDE SYNTHASE"/>
    <property type="match status" value="1"/>
</dbReference>
<dbReference type="Gene3D" id="3.90.550.20">
    <property type="match status" value="1"/>
</dbReference>
<dbReference type="InterPro" id="IPR029044">
    <property type="entry name" value="Nucleotide-diphossugar_trans"/>
</dbReference>
<comment type="caution">
    <text evidence="2">The sequence shown here is derived from an EMBL/GenBank/DDBJ whole genome shotgun (WGS) entry which is preliminary data.</text>
</comment>
<dbReference type="InterPro" id="IPR051706">
    <property type="entry name" value="Glycosyltransferase_domain"/>
</dbReference>
<evidence type="ECO:0008006" key="4">
    <source>
        <dbReference type="Google" id="ProtNLM"/>
    </source>
</evidence>
<gene>
    <name evidence="2" type="ORF">DI551_11700</name>
</gene>
<keyword evidence="1" id="KW-0808">Transferase</keyword>
<dbReference type="EMBL" id="QFQB01000139">
    <property type="protein sequence ID" value="PZQ43673.1"/>
    <property type="molecule type" value="Genomic_DNA"/>
</dbReference>
<dbReference type="GO" id="GO:0000030">
    <property type="term" value="F:mannosyltransferase activity"/>
    <property type="evidence" value="ECO:0007669"/>
    <property type="project" value="TreeGrafter"/>
</dbReference>
<sequence>MIPKILHQTTFEATWEERHLMKRAKAMMPDFEHKFWTDEANLALFEKVFPQYVDDYRNFKQGVIRVDISRCLYLHEYGGTYCDTDYRFYRPLDAEFLANRCVLGIEEKNDTFLGNLPKYGNAFMSSEKGFPLWAEFIESAFQRVRKGEERVLFIAGPHALTLFLHERKDLHDQVTFLPPETIYPDFRCMKLTTERNASTIGAHLCWGSWRNKAFVQRIKSQGRRRLSAIM</sequence>
<dbReference type="AlphaFoldDB" id="A0A2W5PM98"/>
<evidence type="ECO:0000313" key="2">
    <source>
        <dbReference type="EMBL" id="PZQ43673.1"/>
    </source>
</evidence>
<accession>A0A2W5PM98</accession>
<protein>
    <recommendedName>
        <fullName evidence="4">Glycosyl transferase</fullName>
    </recommendedName>
</protein>
<dbReference type="PANTHER" id="PTHR32385:SF15">
    <property type="entry name" value="INOSITOL PHOSPHOCERAMIDE MANNOSYLTRANSFERASE 1"/>
    <property type="match status" value="1"/>
</dbReference>
<name>A0A2W5PM98_9BACT</name>
<dbReference type="InterPro" id="IPR007577">
    <property type="entry name" value="GlycoTrfase_DXD_sugar-bd_CS"/>
</dbReference>